<comment type="caution">
    <text evidence="2">The sequence shown here is derived from an EMBL/GenBank/DDBJ whole genome shotgun (WGS) entry which is preliminary data.</text>
</comment>
<dbReference type="InterPro" id="IPR000639">
    <property type="entry name" value="Epox_hydrolase-like"/>
</dbReference>
<dbReference type="SUPFAM" id="SSF53474">
    <property type="entry name" value="alpha/beta-Hydrolases"/>
    <property type="match status" value="1"/>
</dbReference>
<dbReference type="RefSeq" id="WP_347782265.1">
    <property type="nucleotide sequence ID" value="NZ_JBBMFV010000004.1"/>
</dbReference>
<dbReference type="Proteomes" id="UP001448614">
    <property type="component" value="Unassembled WGS sequence"/>
</dbReference>
<accession>A0ABV0GQT7</accession>
<dbReference type="InterPro" id="IPR050266">
    <property type="entry name" value="AB_hydrolase_sf"/>
</dbReference>
<keyword evidence="2" id="KW-0378">Hydrolase</keyword>
<protein>
    <submittedName>
        <fullName evidence="2">Alpha/beta hydrolase</fullName>
    </submittedName>
</protein>
<keyword evidence="3" id="KW-1185">Reference proteome</keyword>
<dbReference type="EMBL" id="JBBMFV010000004">
    <property type="protein sequence ID" value="MEO3940941.1"/>
    <property type="molecule type" value="Genomic_DNA"/>
</dbReference>
<dbReference type="InterPro" id="IPR000073">
    <property type="entry name" value="AB_hydrolase_1"/>
</dbReference>
<sequence length="305" mass="33443">MIHLTMAMGELRTAKTDDLEVAYYDNGPADGAVAVLLHGFPYDALSFEAVASMLADRGIRSITPYLRGYGQTRFLKSSTPRSGQQAAVGQDLLDLIDALELQRPVVAGYDWGGRAACIAAAARPLDIAGLVTVGGYAIQDIASSIKPAEPLDEYRDWYQWYFNTDRGRAGLQANRDELCRLLWQLWSPEWADADEAFNSSKPSLHNPDFVDVAVHSYRHRHRAAVGDDRFNELEAFLAKSPPIPVPTISFDALADGFGPDDSARDRQHFAGPFEVRRLPGIGHNVPQEAPQAFSNAVADLVFAAI</sequence>
<reference evidence="2 3" key="1">
    <citation type="journal article" date="2024" name="Appl. Microbiol. Biotechnol.">
        <title>Biosynthetic gene clusters with biotechnological applications in novel Antarctic isolates from Actinomycetota.</title>
        <authorList>
            <person name="Bruna P."/>
            <person name="Nunez-Montero K."/>
            <person name="Contreras M.J."/>
            <person name="Leal K."/>
            <person name="Garcia M."/>
            <person name="Abanto M."/>
            <person name="Barrientos L."/>
        </authorList>
    </citation>
    <scope>NUCLEOTIDE SEQUENCE [LARGE SCALE GENOMIC DNA]</scope>
    <source>
        <strain evidence="2 3">Se16.17</strain>
    </source>
</reference>
<evidence type="ECO:0000313" key="3">
    <source>
        <dbReference type="Proteomes" id="UP001448614"/>
    </source>
</evidence>
<name>A0ABV0GQT7_PAENI</name>
<dbReference type="Pfam" id="PF00561">
    <property type="entry name" value="Abhydrolase_1"/>
    <property type="match status" value="1"/>
</dbReference>
<evidence type="ECO:0000259" key="1">
    <source>
        <dbReference type="Pfam" id="PF00561"/>
    </source>
</evidence>
<dbReference type="InterPro" id="IPR029058">
    <property type="entry name" value="AB_hydrolase_fold"/>
</dbReference>
<dbReference type="Gene3D" id="3.40.50.1820">
    <property type="entry name" value="alpha/beta hydrolase"/>
    <property type="match status" value="1"/>
</dbReference>
<proteinExistence type="predicted"/>
<dbReference type="GO" id="GO:0016787">
    <property type="term" value="F:hydrolase activity"/>
    <property type="evidence" value="ECO:0007669"/>
    <property type="project" value="UniProtKB-KW"/>
</dbReference>
<gene>
    <name evidence="2" type="ORF">V3C41_07660</name>
</gene>
<dbReference type="PANTHER" id="PTHR43798:SF33">
    <property type="entry name" value="HYDROLASE, PUTATIVE (AFU_ORTHOLOGUE AFUA_2G14860)-RELATED"/>
    <property type="match status" value="1"/>
</dbReference>
<dbReference type="PANTHER" id="PTHR43798">
    <property type="entry name" value="MONOACYLGLYCEROL LIPASE"/>
    <property type="match status" value="1"/>
</dbReference>
<feature type="domain" description="AB hydrolase-1" evidence="1">
    <location>
        <begin position="35"/>
        <end position="176"/>
    </location>
</feature>
<evidence type="ECO:0000313" key="2">
    <source>
        <dbReference type="EMBL" id="MEO3940941.1"/>
    </source>
</evidence>
<dbReference type="PRINTS" id="PR00412">
    <property type="entry name" value="EPOXHYDRLASE"/>
</dbReference>
<organism evidence="2 3">
    <name type="scientific">Paenarthrobacter nicotinovorans</name>
    <name type="common">Arthrobacter nicotinovorans</name>
    <dbReference type="NCBI Taxonomy" id="29320"/>
    <lineage>
        <taxon>Bacteria</taxon>
        <taxon>Bacillati</taxon>
        <taxon>Actinomycetota</taxon>
        <taxon>Actinomycetes</taxon>
        <taxon>Micrococcales</taxon>
        <taxon>Micrococcaceae</taxon>
        <taxon>Paenarthrobacter</taxon>
    </lineage>
</organism>